<feature type="region of interest" description="Disordered" evidence="1">
    <location>
        <begin position="1"/>
        <end position="54"/>
    </location>
</feature>
<proteinExistence type="predicted"/>
<comment type="caution">
    <text evidence="2">The sequence shown here is derived from an EMBL/GenBank/DDBJ whole genome shotgun (WGS) entry which is preliminary data.</text>
</comment>
<dbReference type="Proteomes" id="UP001500305">
    <property type="component" value="Unassembled WGS sequence"/>
</dbReference>
<keyword evidence="3" id="KW-1185">Reference proteome</keyword>
<name>A0ABN3EZ84_9ACTN</name>
<dbReference type="EMBL" id="BAAATR010000063">
    <property type="protein sequence ID" value="GAA2278516.1"/>
    <property type="molecule type" value="Genomic_DNA"/>
</dbReference>
<organism evidence="2 3">
    <name type="scientific">Kitasatospora cystarginea</name>
    <dbReference type="NCBI Taxonomy" id="58350"/>
    <lineage>
        <taxon>Bacteria</taxon>
        <taxon>Bacillati</taxon>
        <taxon>Actinomycetota</taxon>
        <taxon>Actinomycetes</taxon>
        <taxon>Kitasatosporales</taxon>
        <taxon>Streptomycetaceae</taxon>
        <taxon>Kitasatospora</taxon>
    </lineage>
</organism>
<sequence>MSKQTDPLTEGAALTTQPSPLRADARRNRERIPEAAVRAFSENGPPPGGRDGGA</sequence>
<accession>A0ABN3EZ84</accession>
<evidence type="ECO:0000313" key="3">
    <source>
        <dbReference type="Proteomes" id="UP001500305"/>
    </source>
</evidence>
<dbReference type="Gene3D" id="1.10.357.10">
    <property type="entry name" value="Tetracycline Repressor, domain 2"/>
    <property type="match status" value="1"/>
</dbReference>
<reference evidence="2 3" key="1">
    <citation type="journal article" date="2019" name="Int. J. Syst. Evol. Microbiol.">
        <title>The Global Catalogue of Microorganisms (GCM) 10K type strain sequencing project: providing services to taxonomists for standard genome sequencing and annotation.</title>
        <authorList>
            <consortium name="The Broad Institute Genomics Platform"/>
            <consortium name="The Broad Institute Genome Sequencing Center for Infectious Disease"/>
            <person name="Wu L."/>
            <person name="Ma J."/>
        </authorList>
    </citation>
    <scope>NUCLEOTIDE SEQUENCE [LARGE SCALE GENOMIC DNA]</scope>
    <source>
        <strain evidence="2 3">JCM 7356</strain>
    </source>
</reference>
<protein>
    <submittedName>
        <fullName evidence="2">Uncharacterized protein</fullName>
    </submittedName>
</protein>
<feature type="compositionally biased region" description="Basic and acidic residues" evidence="1">
    <location>
        <begin position="23"/>
        <end position="33"/>
    </location>
</feature>
<evidence type="ECO:0000256" key="1">
    <source>
        <dbReference type="SAM" id="MobiDB-lite"/>
    </source>
</evidence>
<evidence type="ECO:0000313" key="2">
    <source>
        <dbReference type="EMBL" id="GAA2278516.1"/>
    </source>
</evidence>
<gene>
    <name evidence="2" type="ORF">GCM10010430_75620</name>
</gene>